<feature type="compositionally biased region" description="Polar residues" evidence="1">
    <location>
        <begin position="59"/>
        <end position="72"/>
    </location>
</feature>
<feature type="domain" description="DUF6458" evidence="3">
    <location>
        <begin position="2"/>
        <end position="77"/>
    </location>
</feature>
<evidence type="ECO:0000256" key="1">
    <source>
        <dbReference type="SAM" id="MobiDB-lite"/>
    </source>
</evidence>
<keyword evidence="2" id="KW-1133">Transmembrane helix</keyword>
<reference evidence="4" key="2">
    <citation type="submission" date="2021-09" db="EMBL/GenBank/DDBJ databases">
        <authorList>
            <person name="Gilroy R."/>
        </authorList>
    </citation>
    <scope>NUCLEOTIDE SEQUENCE</scope>
    <source>
        <strain evidence="4">ChiGjej3B3-7470</strain>
    </source>
</reference>
<name>A0A921EQU4_9ACTN</name>
<keyword evidence="2" id="KW-0472">Membrane</keyword>
<dbReference type="Pfam" id="PF20059">
    <property type="entry name" value="DUF6458"/>
    <property type="match status" value="1"/>
</dbReference>
<keyword evidence="2" id="KW-0812">Transmembrane</keyword>
<feature type="transmembrane region" description="Helical" evidence="2">
    <location>
        <begin position="31"/>
        <end position="50"/>
    </location>
</feature>
<evidence type="ECO:0000313" key="5">
    <source>
        <dbReference type="Proteomes" id="UP000712713"/>
    </source>
</evidence>
<dbReference type="EMBL" id="DYZF01000214">
    <property type="protein sequence ID" value="HJE52005.1"/>
    <property type="molecule type" value="Genomic_DNA"/>
</dbReference>
<organism evidence="4 5">
    <name type="scientific">Tessaracoccus flavescens</name>
    <dbReference type="NCBI Taxonomy" id="399497"/>
    <lineage>
        <taxon>Bacteria</taxon>
        <taxon>Bacillati</taxon>
        <taxon>Actinomycetota</taxon>
        <taxon>Actinomycetes</taxon>
        <taxon>Propionibacteriales</taxon>
        <taxon>Propionibacteriaceae</taxon>
        <taxon>Tessaracoccus</taxon>
    </lineage>
</organism>
<comment type="caution">
    <text evidence="4">The sequence shown here is derived from an EMBL/GenBank/DDBJ whole genome shotgun (WGS) entry which is preliminary data.</text>
</comment>
<reference evidence="4" key="1">
    <citation type="journal article" date="2021" name="PeerJ">
        <title>Extensive microbial diversity within the chicken gut microbiome revealed by metagenomics and culture.</title>
        <authorList>
            <person name="Gilroy R."/>
            <person name="Ravi A."/>
            <person name="Getino M."/>
            <person name="Pursley I."/>
            <person name="Horton D.L."/>
            <person name="Alikhan N.F."/>
            <person name="Baker D."/>
            <person name="Gharbi K."/>
            <person name="Hall N."/>
            <person name="Watson M."/>
            <person name="Adriaenssens E.M."/>
            <person name="Foster-Nyarko E."/>
            <person name="Jarju S."/>
            <person name="Secka A."/>
            <person name="Antonio M."/>
            <person name="Oren A."/>
            <person name="Chaudhuri R.R."/>
            <person name="La Ragione R."/>
            <person name="Hildebrand F."/>
            <person name="Pallen M.J."/>
        </authorList>
    </citation>
    <scope>NUCLEOTIDE SEQUENCE</scope>
    <source>
        <strain evidence="4">ChiGjej3B3-7470</strain>
    </source>
</reference>
<gene>
    <name evidence="4" type="ORF">K8V15_08520</name>
</gene>
<proteinExistence type="predicted"/>
<evidence type="ECO:0000313" key="4">
    <source>
        <dbReference type="EMBL" id="HJE52005.1"/>
    </source>
</evidence>
<accession>A0A921EQU4</accession>
<evidence type="ECO:0000259" key="3">
    <source>
        <dbReference type="Pfam" id="PF20059"/>
    </source>
</evidence>
<protein>
    <submittedName>
        <fullName evidence="4">DUF6458 family protein</fullName>
    </submittedName>
</protein>
<dbReference type="Proteomes" id="UP000712713">
    <property type="component" value="Unassembled WGS sequence"/>
</dbReference>
<dbReference type="InterPro" id="IPR045597">
    <property type="entry name" value="DUF6458"/>
</dbReference>
<evidence type="ECO:0000256" key="2">
    <source>
        <dbReference type="SAM" id="Phobius"/>
    </source>
</evidence>
<dbReference type="AlphaFoldDB" id="A0A921EQU4"/>
<sequence>MYIGTGIFLLVIGAIASFAVRDSISGVDLTMIGYICMGAGVLAILLSFLVRGSGGVSSRKVTQQDPSTGTTVEESRVDGV</sequence>
<feature type="region of interest" description="Disordered" evidence="1">
    <location>
        <begin position="55"/>
        <end position="80"/>
    </location>
</feature>